<accession>A0A0B7FW02</accession>
<evidence type="ECO:0000313" key="2">
    <source>
        <dbReference type="Proteomes" id="UP000059188"/>
    </source>
</evidence>
<organism evidence="1 2">
    <name type="scientific">Thanatephorus cucumeris (strain AG1-IB / isolate 7/3/14)</name>
    <name type="common">Lettuce bottom rot fungus</name>
    <name type="synonym">Rhizoctonia solani</name>
    <dbReference type="NCBI Taxonomy" id="1108050"/>
    <lineage>
        <taxon>Eukaryota</taxon>
        <taxon>Fungi</taxon>
        <taxon>Dikarya</taxon>
        <taxon>Basidiomycota</taxon>
        <taxon>Agaricomycotina</taxon>
        <taxon>Agaricomycetes</taxon>
        <taxon>Cantharellales</taxon>
        <taxon>Ceratobasidiaceae</taxon>
        <taxon>Rhizoctonia</taxon>
        <taxon>Rhizoctonia solani AG-1</taxon>
    </lineage>
</organism>
<protein>
    <recommendedName>
        <fullName evidence="3">F-box domain-containing protein</fullName>
    </recommendedName>
</protein>
<dbReference type="Proteomes" id="UP000059188">
    <property type="component" value="Unassembled WGS sequence"/>
</dbReference>
<sequence length="326" mass="36841">MPSLEHFELQHNGTEHGWSGRGNIGSSNKPLFHTPPARLKVAILEQIQSSRLFTSPECPQLVGLTCLKLKLAPVLPSLEGFNALLAASPMLEILSIDLRYQRRDSFPSASSRPGSNPLPKVKLPNLRSLGLLFRARPYSIDWEYDMLRMLDAPNVRFLRFRLLGWSSKNKDVVDYLAKGSDLSNPRPLFPLLVGLDIFVGQWIDQYLLGSGFYLLYEVMFTAYPFLTTLTLLGRAWSDVFELRQWSLPNLERLLVDSASPLGLKAFINGRHDAGLGLETLEILLVSKSHREHIMSQFKEALDGLGVDVRFCHTTQRAHEIMGLEDW</sequence>
<dbReference type="OrthoDB" id="2269034at2759"/>
<keyword evidence="2" id="KW-1185">Reference proteome</keyword>
<dbReference type="EMBL" id="LN679104">
    <property type="protein sequence ID" value="CEL61049.1"/>
    <property type="molecule type" value="Genomic_DNA"/>
</dbReference>
<proteinExistence type="predicted"/>
<evidence type="ECO:0008006" key="3">
    <source>
        <dbReference type="Google" id="ProtNLM"/>
    </source>
</evidence>
<gene>
    <name evidence="1" type="ORF">RSOLAG1IB_04289</name>
</gene>
<dbReference type="STRING" id="1108050.A0A0B7FW02"/>
<name>A0A0B7FW02_THACB</name>
<dbReference type="AlphaFoldDB" id="A0A0B7FW02"/>
<reference evidence="1 2" key="1">
    <citation type="submission" date="2014-11" db="EMBL/GenBank/DDBJ databases">
        <authorList>
            <person name="Wibberg Daniel"/>
        </authorList>
    </citation>
    <scope>NUCLEOTIDE SEQUENCE [LARGE SCALE GENOMIC DNA]</scope>
    <source>
        <strain evidence="1">Rhizoctonia solani AG1-IB 7/3/14</strain>
    </source>
</reference>
<evidence type="ECO:0000313" key="1">
    <source>
        <dbReference type="EMBL" id="CEL61049.1"/>
    </source>
</evidence>